<reference evidence="1" key="1">
    <citation type="journal article" date="2016" name="Nat. Genet.">
        <title>A high-quality carrot genome assembly provides new insights into carotenoid accumulation and asterid genome evolution.</title>
        <authorList>
            <person name="Iorizzo M."/>
            <person name="Ellison S."/>
            <person name="Senalik D."/>
            <person name="Zeng P."/>
            <person name="Satapoomin P."/>
            <person name="Huang J."/>
            <person name="Bowman M."/>
            <person name="Iovene M."/>
            <person name="Sanseverino W."/>
            <person name="Cavagnaro P."/>
            <person name="Yildiz M."/>
            <person name="Macko-Podgorni A."/>
            <person name="Moranska E."/>
            <person name="Grzebelus E."/>
            <person name="Grzebelus D."/>
            <person name="Ashrafi H."/>
            <person name="Zheng Z."/>
            <person name="Cheng S."/>
            <person name="Spooner D."/>
            <person name="Van Deynze A."/>
            <person name="Simon P."/>
        </authorList>
    </citation>
    <scope>NUCLEOTIDE SEQUENCE</scope>
    <source>
        <tissue evidence="1">Leaf</tissue>
    </source>
</reference>
<gene>
    <name evidence="1" type="ORF">DCAR_0726807</name>
</gene>
<sequence length="87" mass="9484">MKFLFLVTVTMALIVFGAALTDAKRLDPFGEVPRSLVESDISPKVNIKVAETNEDEENESYGNFGHDKAGSSAESHRTFNCATISCN</sequence>
<dbReference type="Gramene" id="KZM86231">
    <property type="protein sequence ID" value="KZM86231"/>
    <property type="gene ID" value="DCAR_023365"/>
</dbReference>
<reference evidence="1" key="2">
    <citation type="submission" date="2022-03" db="EMBL/GenBank/DDBJ databases">
        <title>Draft title - Genomic analysis of global carrot germplasm unveils the trajectory of domestication and the origin of high carotenoid orange carrot.</title>
        <authorList>
            <person name="Iorizzo M."/>
            <person name="Ellison S."/>
            <person name="Senalik D."/>
            <person name="Macko-Podgorni A."/>
            <person name="Grzebelus D."/>
            <person name="Bostan H."/>
            <person name="Rolling W."/>
            <person name="Curaba J."/>
            <person name="Simon P."/>
        </authorList>
    </citation>
    <scope>NUCLEOTIDE SEQUENCE</scope>
    <source>
        <tissue evidence="1">Leaf</tissue>
    </source>
</reference>
<organism evidence="1 2">
    <name type="scientific">Daucus carota subsp. sativus</name>
    <name type="common">Carrot</name>
    <dbReference type="NCBI Taxonomy" id="79200"/>
    <lineage>
        <taxon>Eukaryota</taxon>
        <taxon>Viridiplantae</taxon>
        <taxon>Streptophyta</taxon>
        <taxon>Embryophyta</taxon>
        <taxon>Tracheophyta</taxon>
        <taxon>Spermatophyta</taxon>
        <taxon>Magnoliopsida</taxon>
        <taxon>eudicotyledons</taxon>
        <taxon>Gunneridae</taxon>
        <taxon>Pentapetalae</taxon>
        <taxon>asterids</taxon>
        <taxon>campanulids</taxon>
        <taxon>Apiales</taxon>
        <taxon>Apiaceae</taxon>
        <taxon>Apioideae</taxon>
        <taxon>Scandiceae</taxon>
        <taxon>Daucinae</taxon>
        <taxon>Daucus</taxon>
        <taxon>Daucus sect. Daucus</taxon>
    </lineage>
</organism>
<evidence type="ECO:0000313" key="1">
    <source>
        <dbReference type="EMBL" id="WOH07377.1"/>
    </source>
</evidence>
<dbReference type="EMBL" id="CP093349">
    <property type="protein sequence ID" value="WOH07377.1"/>
    <property type="molecule type" value="Genomic_DNA"/>
</dbReference>
<keyword evidence="2" id="KW-1185">Reference proteome</keyword>
<protein>
    <submittedName>
        <fullName evidence="1">Uncharacterized protein</fullName>
    </submittedName>
</protein>
<proteinExistence type="predicted"/>
<accession>A0A164SKC3</accession>
<dbReference type="AlphaFoldDB" id="A0A164SKC3"/>
<dbReference type="Proteomes" id="UP000077755">
    <property type="component" value="Chromosome 7"/>
</dbReference>
<name>A0A164SKC3_DAUCS</name>
<evidence type="ECO:0000313" key="2">
    <source>
        <dbReference type="Proteomes" id="UP000077755"/>
    </source>
</evidence>